<keyword evidence="3" id="KW-0479">Metal-binding</keyword>
<dbReference type="GO" id="GO:0046872">
    <property type="term" value="F:metal ion binding"/>
    <property type="evidence" value="ECO:0007669"/>
    <property type="project" value="UniProtKB-KW"/>
</dbReference>
<dbReference type="PANTHER" id="PTHR43545">
    <property type="entry name" value="FORMATE DEHYDROGENASE, NITRATE-INDUCIBLE, IRON-SULFUR SUBUNIT"/>
    <property type="match status" value="1"/>
</dbReference>
<feature type="domain" description="4Fe-4S ferredoxin-type" evidence="8">
    <location>
        <begin position="135"/>
        <end position="167"/>
    </location>
</feature>
<evidence type="ECO:0000256" key="1">
    <source>
        <dbReference type="ARBA" id="ARBA00004196"/>
    </source>
</evidence>
<dbReference type="HOGENOM" id="CLU_043374_0_1_7"/>
<evidence type="ECO:0000259" key="8">
    <source>
        <dbReference type="PROSITE" id="PS51379"/>
    </source>
</evidence>
<evidence type="ECO:0000256" key="7">
    <source>
        <dbReference type="SAM" id="SignalP"/>
    </source>
</evidence>
<evidence type="ECO:0000313" key="10">
    <source>
        <dbReference type="Proteomes" id="UP000002710"/>
    </source>
</evidence>
<dbReference type="InterPro" id="IPR006311">
    <property type="entry name" value="TAT_signal"/>
</dbReference>
<dbReference type="RefSeq" id="WP_011366751.1">
    <property type="nucleotide sequence ID" value="NC_007519.1"/>
</dbReference>
<dbReference type="InterPro" id="IPR051555">
    <property type="entry name" value="FDH_Electron_Transfer_Unit"/>
</dbReference>
<proteinExistence type="predicted"/>
<comment type="subcellular location">
    <subcellularLocation>
        <location evidence="1">Cell envelope</location>
    </subcellularLocation>
</comment>
<dbReference type="eggNOG" id="COG0437">
    <property type="taxonomic scope" value="Bacteria"/>
</dbReference>
<evidence type="ECO:0000256" key="2">
    <source>
        <dbReference type="ARBA" id="ARBA00022485"/>
    </source>
</evidence>
<evidence type="ECO:0000313" key="9">
    <source>
        <dbReference type="EMBL" id="ABB37458.1"/>
    </source>
</evidence>
<dbReference type="SUPFAM" id="SSF54862">
    <property type="entry name" value="4Fe-4S ferredoxins"/>
    <property type="match status" value="1"/>
</dbReference>
<keyword evidence="7" id="KW-0732">Signal</keyword>
<keyword evidence="10" id="KW-1185">Reference proteome</keyword>
<dbReference type="Pfam" id="PF00037">
    <property type="entry name" value="Fer4"/>
    <property type="match status" value="1"/>
</dbReference>
<feature type="domain" description="4Fe-4S ferredoxin-type" evidence="8">
    <location>
        <begin position="168"/>
        <end position="197"/>
    </location>
</feature>
<dbReference type="Gene3D" id="3.30.70.20">
    <property type="match status" value="2"/>
</dbReference>
<name>Q315D8_OLEA2</name>
<keyword evidence="2" id="KW-0004">4Fe-4S</keyword>
<feature type="signal peptide" evidence="7">
    <location>
        <begin position="1"/>
        <end position="45"/>
    </location>
</feature>
<dbReference type="PROSITE" id="PS51257">
    <property type="entry name" value="PROKAR_LIPOPROTEIN"/>
    <property type="match status" value="1"/>
</dbReference>
<protein>
    <submittedName>
        <fullName evidence="9">4Fe-4S ferredoxin iron-sulfur binding domain-containing protein</fullName>
    </submittedName>
</protein>
<dbReference type="InterPro" id="IPR017896">
    <property type="entry name" value="4Fe4S_Fe-S-bd"/>
</dbReference>
<dbReference type="PROSITE" id="PS51379">
    <property type="entry name" value="4FE4S_FER_2"/>
    <property type="match status" value="3"/>
</dbReference>
<keyword evidence="6" id="KW-0411">Iron-sulfur</keyword>
<dbReference type="KEGG" id="dde:Dde_0657"/>
<dbReference type="EMBL" id="CP000112">
    <property type="protein sequence ID" value="ABB37458.1"/>
    <property type="molecule type" value="Genomic_DNA"/>
</dbReference>
<evidence type="ECO:0000256" key="4">
    <source>
        <dbReference type="ARBA" id="ARBA00022737"/>
    </source>
</evidence>
<organism evidence="9 10">
    <name type="scientific">Oleidesulfovibrio alaskensis (strain ATCC BAA-1058 / DSM 17464 / G20)</name>
    <name type="common">Desulfovibrio alaskensis</name>
    <dbReference type="NCBI Taxonomy" id="207559"/>
    <lineage>
        <taxon>Bacteria</taxon>
        <taxon>Pseudomonadati</taxon>
        <taxon>Thermodesulfobacteriota</taxon>
        <taxon>Desulfovibrionia</taxon>
        <taxon>Desulfovibrionales</taxon>
        <taxon>Desulfovibrionaceae</taxon>
        <taxon>Oleidesulfovibrio</taxon>
    </lineage>
</organism>
<dbReference type="STRING" id="207559.Dde_0657"/>
<keyword evidence="5" id="KW-0408">Iron</keyword>
<keyword evidence="4" id="KW-0677">Repeat</keyword>
<accession>Q315D8</accession>
<feature type="chain" id="PRO_5004219882" evidence="7">
    <location>
        <begin position="46"/>
        <end position="356"/>
    </location>
</feature>
<evidence type="ECO:0000256" key="5">
    <source>
        <dbReference type="ARBA" id="ARBA00023004"/>
    </source>
</evidence>
<gene>
    <name evidence="9" type="ordered locus">Dde_0657</name>
</gene>
<dbReference type="PROSITE" id="PS51318">
    <property type="entry name" value="TAT"/>
    <property type="match status" value="1"/>
</dbReference>
<dbReference type="PANTHER" id="PTHR43545:SF4">
    <property type="entry name" value="IRON-SULFUR PROTEIN"/>
    <property type="match status" value="1"/>
</dbReference>
<dbReference type="AlphaFoldDB" id="Q315D8"/>
<dbReference type="GO" id="GO:0051539">
    <property type="term" value="F:4 iron, 4 sulfur cluster binding"/>
    <property type="evidence" value="ECO:0007669"/>
    <property type="project" value="UniProtKB-KW"/>
</dbReference>
<sequence>MKQHDNTLSRAPSARGAVNRRTFLTGVCAAGMAACASALPSSADAAQTDSAPAAGTAQPMATLFDLSRCEGCGACVDACTERNARNYPQPRHPFPAMFPARVRAEDWSDKKEVTDRLTPYNWLTIQHVSVTYKEKTYELHIPRRCMHCDNPLCANLCPWGAAYKENSGTVRIDDDICLGGAKCRQVCPWDIPQRQTGVGLYLDLLPRFAGNGVMYKCDRCHDSVKQGALPACVEACPLGVQEYGPRDAIISKARKLAQATDGYLYGLDEAGGTSTIYVSPVPFELLNTSLTRSAGHPDFPPVQPVLQPQKHLAGALMVAPLAGMAAGALKILGTLRKDRDSGHAPAAAHNKEQDHE</sequence>
<reference evidence="9 10" key="1">
    <citation type="journal article" date="2011" name="J. Bacteriol.">
        <title>Complete genome sequence and updated annotation of Desulfovibrio alaskensis G20.</title>
        <authorList>
            <person name="Hauser L.J."/>
            <person name="Land M.L."/>
            <person name="Brown S.D."/>
            <person name="Larimer F."/>
            <person name="Keller K.L."/>
            <person name="Rapp-Giles B.J."/>
            <person name="Price M.N."/>
            <person name="Lin M."/>
            <person name="Bruce D.C."/>
            <person name="Detter J.C."/>
            <person name="Tapia R."/>
            <person name="Han C.S."/>
            <person name="Goodwin L.A."/>
            <person name="Cheng J.F."/>
            <person name="Pitluck S."/>
            <person name="Copeland A."/>
            <person name="Lucas S."/>
            <person name="Nolan M."/>
            <person name="Lapidus A.L."/>
            <person name="Palumbo A.V."/>
            <person name="Wall J.D."/>
        </authorList>
    </citation>
    <scope>NUCLEOTIDE SEQUENCE [LARGE SCALE GENOMIC DNA]</scope>
    <source>
        <strain evidence="10">ATCC BAA 1058 / DSM 17464 / G20</strain>
    </source>
</reference>
<dbReference type="Proteomes" id="UP000002710">
    <property type="component" value="Chromosome"/>
</dbReference>
<evidence type="ECO:0000256" key="6">
    <source>
        <dbReference type="ARBA" id="ARBA00023014"/>
    </source>
</evidence>
<dbReference type="Pfam" id="PF13247">
    <property type="entry name" value="Fer4_11"/>
    <property type="match status" value="1"/>
</dbReference>
<feature type="domain" description="4Fe-4S ferredoxin-type" evidence="8">
    <location>
        <begin position="60"/>
        <end position="90"/>
    </location>
</feature>
<evidence type="ECO:0000256" key="3">
    <source>
        <dbReference type="ARBA" id="ARBA00022723"/>
    </source>
</evidence>
<dbReference type="GO" id="GO:0030313">
    <property type="term" value="C:cell envelope"/>
    <property type="evidence" value="ECO:0007669"/>
    <property type="project" value="UniProtKB-SubCell"/>
</dbReference>